<dbReference type="EMBL" id="VWSJ01000025">
    <property type="protein sequence ID" value="MSN96810.1"/>
    <property type="molecule type" value="Genomic_DNA"/>
</dbReference>
<reference evidence="1 2" key="1">
    <citation type="submission" date="2019-09" db="EMBL/GenBank/DDBJ databases">
        <authorList>
            <person name="Silva M."/>
            <person name="Pereira G."/>
            <person name="Lopes-Da-Costa L."/>
            <person name="Silva E."/>
        </authorList>
    </citation>
    <scope>NUCLEOTIDE SEQUENCE [LARGE SCALE GENOMIC DNA]</scope>
    <source>
        <strain evidence="1 2">FMV-PI01</strain>
    </source>
</reference>
<gene>
    <name evidence="1" type="ORF">F1B92_06480</name>
</gene>
<accession>A0A6L5WHY9</accession>
<protein>
    <recommendedName>
        <fullName evidence="3">TonB-dependent receptor</fullName>
    </recommendedName>
</protein>
<organism evidence="1 2">
    <name type="scientific">Campylobacter portucalensis</name>
    <dbReference type="NCBI Taxonomy" id="2608384"/>
    <lineage>
        <taxon>Bacteria</taxon>
        <taxon>Pseudomonadati</taxon>
        <taxon>Campylobacterota</taxon>
        <taxon>Epsilonproteobacteria</taxon>
        <taxon>Campylobacterales</taxon>
        <taxon>Campylobacteraceae</taxon>
        <taxon>Campylobacter</taxon>
    </lineage>
</organism>
<dbReference type="SUPFAM" id="SSF56935">
    <property type="entry name" value="Porins"/>
    <property type="match status" value="1"/>
</dbReference>
<evidence type="ECO:0008006" key="3">
    <source>
        <dbReference type="Google" id="ProtNLM"/>
    </source>
</evidence>
<proteinExistence type="predicted"/>
<sequence>MKKLSKGLAVSLITINFLYADKISLSQITVTAQKMEESINDIPHAITVIDETELEDKRIRSIKKLVRQIPNTNQFKFMEANNINF</sequence>
<evidence type="ECO:0000313" key="1">
    <source>
        <dbReference type="EMBL" id="MSN96810.1"/>
    </source>
</evidence>
<dbReference type="AlphaFoldDB" id="A0A6L5WHY9"/>
<reference evidence="1 2" key="2">
    <citation type="submission" date="2020-03" db="EMBL/GenBank/DDBJ databases">
        <title>Campylobacter portucalensis sp. nov., a new species of Campylobacter isolated from the reproductive tract of bulls.</title>
        <authorList>
            <person name="Silva M.F."/>
            <person name="Pereira G."/>
            <person name="Carneiro C."/>
            <person name="Hemphill A."/>
            <person name="Mateus L."/>
            <person name="Lopes-Da-Costa L."/>
            <person name="Silva E."/>
        </authorList>
    </citation>
    <scope>NUCLEOTIDE SEQUENCE [LARGE SCALE GENOMIC DNA]</scope>
    <source>
        <strain evidence="1 2">FMV-PI01</strain>
    </source>
</reference>
<dbReference type="Proteomes" id="UP000476338">
    <property type="component" value="Unassembled WGS sequence"/>
</dbReference>
<keyword evidence="2" id="KW-1185">Reference proteome</keyword>
<name>A0A6L5WHY9_9BACT</name>
<dbReference type="RefSeq" id="WP_154571077.1">
    <property type="nucleotide sequence ID" value="NZ_VWSJ01000025.1"/>
</dbReference>
<dbReference type="InterPro" id="IPR037066">
    <property type="entry name" value="Plug_dom_sf"/>
</dbReference>
<dbReference type="Gene3D" id="2.170.130.10">
    <property type="entry name" value="TonB-dependent receptor, plug domain"/>
    <property type="match status" value="1"/>
</dbReference>
<comment type="caution">
    <text evidence="1">The sequence shown here is derived from an EMBL/GenBank/DDBJ whole genome shotgun (WGS) entry which is preliminary data.</text>
</comment>
<evidence type="ECO:0000313" key="2">
    <source>
        <dbReference type="Proteomes" id="UP000476338"/>
    </source>
</evidence>